<dbReference type="InterPro" id="IPR047706">
    <property type="entry name" value="BCAM0308-like"/>
</dbReference>
<name>A0ABN7LQZ4_9BACT</name>
<reference evidence="1 2" key="1">
    <citation type="submission" date="2021-02" db="EMBL/GenBank/DDBJ databases">
        <authorList>
            <person name="Han P."/>
        </authorList>
    </citation>
    <scope>NUCLEOTIDE SEQUENCE [LARGE SCALE GENOMIC DNA]</scope>
    <source>
        <strain evidence="1">Candidatus Nitrospira sp. ZN2</strain>
    </source>
</reference>
<evidence type="ECO:0000313" key="1">
    <source>
        <dbReference type="EMBL" id="CAE6760157.1"/>
    </source>
</evidence>
<comment type="caution">
    <text evidence="1">The sequence shown here is derived from an EMBL/GenBank/DDBJ whole genome shotgun (WGS) entry which is preliminary data.</text>
</comment>
<protein>
    <submittedName>
        <fullName evidence="1">ATPase</fullName>
    </submittedName>
</protein>
<gene>
    <name evidence="1" type="ORF">NSPZN2_30604</name>
</gene>
<organism evidence="1 2">
    <name type="scientific">Nitrospira defluvii</name>
    <dbReference type="NCBI Taxonomy" id="330214"/>
    <lineage>
        <taxon>Bacteria</taxon>
        <taxon>Pseudomonadati</taxon>
        <taxon>Nitrospirota</taxon>
        <taxon>Nitrospiria</taxon>
        <taxon>Nitrospirales</taxon>
        <taxon>Nitrospiraceae</taxon>
        <taxon>Nitrospira</taxon>
    </lineage>
</organism>
<keyword evidence="2" id="KW-1185">Reference proteome</keyword>
<proteinExistence type="predicted"/>
<accession>A0ABN7LQZ4</accession>
<evidence type="ECO:0000313" key="2">
    <source>
        <dbReference type="Proteomes" id="UP000675880"/>
    </source>
</evidence>
<dbReference type="EMBL" id="CAJNBJ010000016">
    <property type="protein sequence ID" value="CAE6760157.1"/>
    <property type="molecule type" value="Genomic_DNA"/>
</dbReference>
<dbReference type="NCBIfam" id="NF040826">
    <property type="entry name" value="lxa_BCAM0308"/>
    <property type="match status" value="1"/>
</dbReference>
<dbReference type="RefSeq" id="WP_213042743.1">
    <property type="nucleotide sequence ID" value="NZ_CAJNBJ010000016.1"/>
</dbReference>
<sequence>MNKQTEGGHSARRDRYVEEYKHDSYKMPGKLKEPTVCTTCGALYQKGRWTWEAKPAGAEQITCPACLRIQDKNPKGFVTLKGPYKTQHRDQVLGLIHNTEAQEKKAYPMARIMTIEDRAEGLVVLTTDAHLPRRIGEALKHAHHGELDIQYDQDEDFVRITWTG</sequence>
<dbReference type="Proteomes" id="UP000675880">
    <property type="component" value="Unassembled WGS sequence"/>
</dbReference>